<dbReference type="EMBL" id="JAMTCG010000007">
    <property type="protein sequence ID" value="MCP2162700.1"/>
    <property type="molecule type" value="Genomic_DNA"/>
</dbReference>
<gene>
    <name evidence="3" type="ORF">LX12_003908</name>
</gene>
<name>A0ABT1H7W9_9NOCA</name>
<evidence type="ECO:0000313" key="3">
    <source>
        <dbReference type="EMBL" id="MCP2162700.1"/>
    </source>
</evidence>
<feature type="chain" id="PRO_5046939587" description="Lipoprotein" evidence="2">
    <location>
        <begin position="33"/>
        <end position="200"/>
    </location>
</feature>
<feature type="signal peptide" evidence="2">
    <location>
        <begin position="1"/>
        <end position="32"/>
    </location>
</feature>
<sequence length="200" mass="19599">MSTAVRPRVTARLCAALAAAAVCATVAGCADAVSGTARVDASDVGAYRAAVSSAAAASAEKERTDADYAVCSTSTTAAGQMLSAYNTFVTALNRTQDYGALAGKDLAAATALDRGVGTIRGALRPTNSEAVRAAASTLADRSGVLAGVVRAKGRGELNAASGGFLQARDGLLATCRPFSAGATVAPSGSPAPSTSGTAPR</sequence>
<keyword evidence="2" id="KW-0732">Signal</keyword>
<organism evidence="3 4">
    <name type="scientific">Williamsia serinedens</name>
    <dbReference type="NCBI Taxonomy" id="391736"/>
    <lineage>
        <taxon>Bacteria</taxon>
        <taxon>Bacillati</taxon>
        <taxon>Actinomycetota</taxon>
        <taxon>Actinomycetes</taxon>
        <taxon>Mycobacteriales</taxon>
        <taxon>Nocardiaceae</taxon>
        <taxon>Williamsia</taxon>
    </lineage>
</organism>
<reference evidence="3 4" key="1">
    <citation type="submission" date="2022-06" db="EMBL/GenBank/DDBJ databases">
        <title>Genomic Encyclopedia of Archaeal and Bacterial Type Strains, Phase II (KMG-II): from individual species to whole genera.</title>
        <authorList>
            <person name="Goeker M."/>
        </authorList>
    </citation>
    <scope>NUCLEOTIDE SEQUENCE [LARGE SCALE GENOMIC DNA]</scope>
    <source>
        <strain evidence="3 4">DSM 45037</strain>
    </source>
</reference>
<dbReference type="Proteomes" id="UP001205740">
    <property type="component" value="Unassembled WGS sequence"/>
</dbReference>
<accession>A0ABT1H7W9</accession>
<feature type="region of interest" description="Disordered" evidence="1">
    <location>
        <begin position="180"/>
        <end position="200"/>
    </location>
</feature>
<evidence type="ECO:0008006" key="5">
    <source>
        <dbReference type="Google" id="ProtNLM"/>
    </source>
</evidence>
<comment type="caution">
    <text evidence="3">The sequence shown here is derived from an EMBL/GenBank/DDBJ whole genome shotgun (WGS) entry which is preliminary data.</text>
</comment>
<proteinExistence type="predicted"/>
<evidence type="ECO:0000313" key="4">
    <source>
        <dbReference type="Proteomes" id="UP001205740"/>
    </source>
</evidence>
<evidence type="ECO:0000256" key="2">
    <source>
        <dbReference type="SAM" id="SignalP"/>
    </source>
</evidence>
<dbReference type="PROSITE" id="PS51257">
    <property type="entry name" value="PROKAR_LIPOPROTEIN"/>
    <property type="match status" value="1"/>
</dbReference>
<keyword evidence="4" id="KW-1185">Reference proteome</keyword>
<evidence type="ECO:0000256" key="1">
    <source>
        <dbReference type="SAM" id="MobiDB-lite"/>
    </source>
</evidence>
<protein>
    <recommendedName>
        <fullName evidence="5">Lipoprotein</fullName>
    </recommendedName>
</protein>
<dbReference type="RefSeq" id="WP_253656258.1">
    <property type="nucleotide sequence ID" value="NZ_BAAAOE010000002.1"/>
</dbReference>